<evidence type="ECO:0000313" key="2">
    <source>
        <dbReference type="Proteomes" id="UP000632222"/>
    </source>
</evidence>
<sequence length="79" mass="8845">MGDEQGCQNTEELPSPHLEREKNWSLQIKDRALLFPSVYLAAGDGEQQADLGYCALSKAGWTDLWEKVVQQPDPGEKRA</sequence>
<name>A0ABQ2D2C5_9DEIO</name>
<organism evidence="1 2">
    <name type="scientific">Deinococcus roseus</name>
    <dbReference type="NCBI Taxonomy" id="392414"/>
    <lineage>
        <taxon>Bacteria</taxon>
        <taxon>Thermotogati</taxon>
        <taxon>Deinococcota</taxon>
        <taxon>Deinococci</taxon>
        <taxon>Deinococcales</taxon>
        <taxon>Deinococcaceae</taxon>
        <taxon>Deinococcus</taxon>
    </lineage>
</organism>
<comment type="caution">
    <text evidence="1">The sequence shown here is derived from an EMBL/GenBank/DDBJ whole genome shotgun (WGS) entry which is preliminary data.</text>
</comment>
<gene>
    <name evidence="1" type="ORF">GCM10008938_31630</name>
</gene>
<evidence type="ECO:0000313" key="1">
    <source>
        <dbReference type="EMBL" id="GGJ43076.1"/>
    </source>
</evidence>
<dbReference type="EMBL" id="BMOD01000013">
    <property type="protein sequence ID" value="GGJ43076.1"/>
    <property type="molecule type" value="Genomic_DNA"/>
</dbReference>
<keyword evidence="2" id="KW-1185">Reference proteome</keyword>
<proteinExistence type="predicted"/>
<accession>A0ABQ2D2C5</accession>
<protein>
    <submittedName>
        <fullName evidence="1">Uncharacterized protein</fullName>
    </submittedName>
</protein>
<dbReference type="Proteomes" id="UP000632222">
    <property type="component" value="Unassembled WGS sequence"/>
</dbReference>
<reference evidence="2" key="1">
    <citation type="journal article" date="2019" name="Int. J. Syst. Evol. Microbiol.">
        <title>The Global Catalogue of Microorganisms (GCM) 10K type strain sequencing project: providing services to taxonomists for standard genome sequencing and annotation.</title>
        <authorList>
            <consortium name="The Broad Institute Genomics Platform"/>
            <consortium name="The Broad Institute Genome Sequencing Center for Infectious Disease"/>
            <person name="Wu L."/>
            <person name="Ma J."/>
        </authorList>
    </citation>
    <scope>NUCLEOTIDE SEQUENCE [LARGE SCALE GENOMIC DNA]</scope>
    <source>
        <strain evidence="2">JCM 14370</strain>
    </source>
</reference>